<dbReference type="Gene3D" id="1.10.287.70">
    <property type="match status" value="1"/>
</dbReference>
<dbReference type="GO" id="GO:0001508">
    <property type="term" value="P:action potential"/>
    <property type="evidence" value="ECO:0007669"/>
    <property type="project" value="TreeGrafter"/>
</dbReference>
<evidence type="ECO:0000259" key="14">
    <source>
        <dbReference type="Pfam" id="PF00520"/>
    </source>
</evidence>
<dbReference type="InterPro" id="IPR027359">
    <property type="entry name" value="Volt_channel_dom_sf"/>
</dbReference>
<feature type="transmembrane region" description="Helical" evidence="13">
    <location>
        <begin position="151"/>
        <end position="170"/>
    </location>
</feature>
<dbReference type="eggNOG" id="COG0569">
    <property type="taxonomic scope" value="Bacteria"/>
</dbReference>
<keyword evidence="5" id="KW-0631">Potassium channel</keyword>
<evidence type="ECO:0000256" key="12">
    <source>
        <dbReference type="SAM" id="MobiDB-lite"/>
    </source>
</evidence>
<evidence type="ECO:0000313" key="15">
    <source>
        <dbReference type="EMBL" id="EKU93112.1"/>
    </source>
</evidence>
<evidence type="ECO:0000256" key="1">
    <source>
        <dbReference type="ARBA" id="ARBA00004141"/>
    </source>
</evidence>
<accession>K9EQA1</accession>
<evidence type="ECO:0000256" key="9">
    <source>
        <dbReference type="ARBA" id="ARBA00023065"/>
    </source>
</evidence>
<feature type="transmembrane region" description="Helical" evidence="13">
    <location>
        <begin position="206"/>
        <end position="231"/>
    </location>
</feature>
<dbReference type="InterPro" id="IPR028325">
    <property type="entry name" value="VG_K_chnl"/>
</dbReference>
<evidence type="ECO:0000313" key="16">
    <source>
        <dbReference type="Proteomes" id="UP000009875"/>
    </source>
</evidence>
<keyword evidence="6" id="KW-0851">Voltage-gated channel</keyword>
<proteinExistence type="predicted"/>
<keyword evidence="3" id="KW-0633">Potassium transport</keyword>
<feature type="region of interest" description="Disordered" evidence="12">
    <location>
        <begin position="239"/>
        <end position="260"/>
    </location>
</feature>
<dbReference type="RefSeq" id="WP_003778721.1">
    <property type="nucleotide sequence ID" value="NZ_JH992961.1"/>
</dbReference>
<evidence type="ECO:0000256" key="4">
    <source>
        <dbReference type="ARBA" id="ARBA00022692"/>
    </source>
</evidence>
<feature type="domain" description="Ion transport" evidence="14">
    <location>
        <begin position="20"/>
        <end position="231"/>
    </location>
</feature>
<dbReference type="SUPFAM" id="SSF81324">
    <property type="entry name" value="Voltage-gated potassium channels"/>
    <property type="match status" value="1"/>
</dbReference>
<evidence type="ECO:0000256" key="11">
    <source>
        <dbReference type="ARBA" id="ARBA00023303"/>
    </source>
</evidence>
<dbReference type="OrthoDB" id="9785285at2"/>
<dbReference type="Gene3D" id="1.20.120.350">
    <property type="entry name" value="Voltage-gated potassium channels. Chain C"/>
    <property type="match status" value="1"/>
</dbReference>
<keyword evidence="11" id="KW-0407">Ion channel</keyword>
<keyword evidence="8 13" id="KW-1133">Transmembrane helix</keyword>
<dbReference type="PATRIC" id="fig|883081.3.peg.1366"/>
<dbReference type="PRINTS" id="PR00169">
    <property type="entry name" value="KCHANNEL"/>
</dbReference>
<keyword evidence="7" id="KW-0630">Potassium</keyword>
<dbReference type="HOGENOM" id="CLU_011722_1_1_9"/>
<evidence type="ECO:0000256" key="13">
    <source>
        <dbReference type="SAM" id="Phobius"/>
    </source>
</evidence>
<dbReference type="Pfam" id="PF00520">
    <property type="entry name" value="Ion_trans"/>
    <property type="match status" value="1"/>
</dbReference>
<evidence type="ECO:0000256" key="10">
    <source>
        <dbReference type="ARBA" id="ARBA00023136"/>
    </source>
</evidence>
<dbReference type="PANTHER" id="PTHR11537:SF254">
    <property type="entry name" value="POTASSIUM VOLTAGE-GATED CHANNEL PROTEIN SHAB"/>
    <property type="match status" value="1"/>
</dbReference>
<feature type="transmembrane region" description="Helical" evidence="13">
    <location>
        <begin position="45"/>
        <end position="68"/>
    </location>
</feature>
<evidence type="ECO:0000256" key="8">
    <source>
        <dbReference type="ARBA" id="ARBA00022989"/>
    </source>
</evidence>
<evidence type="ECO:0000256" key="5">
    <source>
        <dbReference type="ARBA" id="ARBA00022826"/>
    </source>
</evidence>
<keyword evidence="4 13" id="KW-0812">Transmembrane</keyword>
<dbReference type="STRING" id="883081.HMPREF9698_01189"/>
<dbReference type="EMBL" id="AGXA01000025">
    <property type="protein sequence ID" value="EKU93112.1"/>
    <property type="molecule type" value="Genomic_DNA"/>
</dbReference>
<comment type="subcellular location">
    <subcellularLocation>
        <location evidence="1">Membrane</location>
        <topology evidence="1">Multi-pass membrane protein</topology>
    </subcellularLocation>
</comment>
<protein>
    <recommendedName>
        <fullName evidence="14">Ion transport domain-containing protein</fullName>
    </recommendedName>
</protein>
<feature type="transmembrane region" description="Helical" evidence="13">
    <location>
        <begin position="21"/>
        <end position="39"/>
    </location>
</feature>
<name>K9EQA1_9LACT</name>
<gene>
    <name evidence="15" type="ORF">HMPREF9698_01189</name>
</gene>
<keyword evidence="2" id="KW-0813">Transport</keyword>
<keyword evidence="16" id="KW-1185">Reference proteome</keyword>
<organism evidence="15 16">
    <name type="scientific">Alloiococcus otitis ATCC 51267</name>
    <dbReference type="NCBI Taxonomy" id="883081"/>
    <lineage>
        <taxon>Bacteria</taxon>
        <taxon>Bacillati</taxon>
        <taxon>Bacillota</taxon>
        <taxon>Bacilli</taxon>
        <taxon>Lactobacillales</taxon>
        <taxon>Carnobacteriaceae</taxon>
        <taxon>Alloiococcus</taxon>
    </lineage>
</organism>
<evidence type="ECO:0000256" key="6">
    <source>
        <dbReference type="ARBA" id="ARBA00022882"/>
    </source>
</evidence>
<dbReference type="AlphaFoldDB" id="K9EQA1"/>
<reference evidence="15 16" key="1">
    <citation type="submission" date="2012-09" db="EMBL/GenBank/DDBJ databases">
        <title>The Genome Sequence of Alloiococcus otitis ATCC 51267.</title>
        <authorList>
            <consortium name="The Broad Institute Genome Sequencing Platform"/>
            <person name="Earl A."/>
            <person name="Ward D."/>
            <person name="Feldgarden M."/>
            <person name="Gevers D."/>
            <person name="Huys G."/>
            <person name="Walker B."/>
            <person name="Young S.K."/>
            <person name="Zeng Q."/>
            <person name="Gargeya S."/>
            <person name="Fitzgerald M."/>
            <person name="Haas B."/>
            <person name="Abouelleil A."/>
            <person name="Alvarado L."/>
            <person name="Arachchi H.M."/>
            <person name="Berlin A.M."/>
            <person name="Chapman S.B."/>
            <person name="Goldberg J."/>
            <person name="Griggs A."/>
            <person name="Gujja S."/>
            <person name="Hansen M."/>
            <person name="Howarth C."/>
            <person name="Imamovic A."/>
            <person name="Larimer J."/>
            <person name="McCowen C."/>
            <person name="Montmayeur A."/>
            <person name="Murphy C."/>
            <person name="Neiman D."/>
            <person name="Pearson M."/>
            <person name="Priest M."/>
            <person name="Roberts A."/>
            <person name="Saif S."/>
            <person name="Shea T."/>
            <person name="Sisk P."/>
            <person name="Sykes S."/>
            <person name="Wortman J."/>
            <person name="Nusbaum C."/>
            <person name="Birren B."/>
        </authorList>
    </citation>
    <scope>NUCLEOTIDE SEQUENCE [LARGE SCALE GENOMIC DNA]</scope>
    <source>
        <strain evidence="15 16">ATCC 51267</strain>
    </source>
</reference>
<dbReference type="GO" id="GO:0005249">
    <property type="term" value="F:voltage-gated potassium channel activity"/>
    <property type="evidence" value="ECO:0007669"/>
    <property type="project" value="InterPro"/>
</dbReference>
<evidence type="ECO:0000256" key="2">
    <source>
        <dbReference type="ARBA" id="ARBA00022448"/>
    </source>
</evidence>
<dbReference type="InterPro" id="IPR005821">
    <property type="entry name" value="Ion_trans_dom"/>
</dbReference>
<sequence>MREKIFQIISVQDSDSLASKAYNTVNIFLILISLLPLMFKSQDPLLQFIDNLVLVFFIVEYFLHFITADIKYDDLPKHQAFLRYPVSFFGIVDLLSILPMMEFVSSSFRLLRLFRLVQSARVFRVFKIFRYSNSIDILIKAIIRQKDSLQLVLWTAVLYLLITSLLIFNIEPESFPSFMDALFWSAGALTSATFGDYFPSSPQGQLIGILSFMVGVLIIALPSSIITAGYVDELKAHSNIEDQNGQEQEDEQAQEKSPDR</sequence>
<evidence type="ECO:0000256" key="7">
    <source>
        <dbReference type="ARBA" id="ARBA00022958"/>
    </source>
</evidence>
<keyword evidence="9" id="KW-0406">Ion transport</keyword>
<dbReference type="PANTHER" id="PTHR11537">
    <property type="entry name" value="VOLTAGE-GATED POTASSIUM CHANNEL"/>
    <property type="match status" value="1"/>
</dbReference>
<comment type="caution">
    <text evidence="15">The sequence shown here is derived from an EMBL/GenBank/DDBJ whole genome shotgun (WGS) entry which is preliminary data.</text>
</comment>
<dbReference type="Proteomes" id="UP000009875">
    <property type="component" value="Unassembled WGS sequence"/>
</dbReference>
<evidence type="ECO:0000256" key="3">
    <source>
        <dbReference type="ARBA" id="ARBA00022538"/>
    </source>
</evidence>
<keyword evidence="10 13" id="KW-0472">Membrane</keyword>
<dbReference type="GO" id="GO:0008076">
    <property type="term" value="C:voltage-gated potassium channel complex"/>
    <property type="evidence" value="ECO:0007669"/>
    <property type="project" value="InterPro"/>
</dbReference>